<dbReference type="SUPFAM" id="SSF82171">
    <property type="entry name" value="DPP6 N-terminal domain-like"/>
    <property type="match status" value="1"/>
</dbReference>
<dbReference type="PANTHER" id="PTHR30329:SF21">
    <property type="entry name" value="LIPOPROTEIN YIAD-RELATED"/>
    <property type="match status" value="1"/>
</dbReference>
<comment type="subcellular location">
    <subcellularLocation>
        <location evidence="1">Cell outer membrane</location>
    </subcellularLocation>
</comment>
<sequence>MLRILSCVFFIIYSSVVLGQDIIVQRMSDSINTQAEEYWPTISADGNTLIFNRLVNHKGLENEDFYYSTRDSLGNWSKAQPLSALNTEENEGAQTLSADGRFMVFTSCNNRDSYGSCDLFYSIKIGDNWLPPRNLGKAINTKAWETQPSLSADGTELYFVSNRKGGKGGMDIWHSKLLQIDNQGHMHWSEPENLNINTAKSEVSPFIHSDNKTLYFSSNGYTKQPQFDIYISRKQNNTFTTPENIGAPINTSADEIGLVVNTVGTTAYFASNREGNNKDIYTFPLPAAYRPEKVQILQGRVINAKDKSPLLSSITLQSATDSSLTYYALTDFKTGEYLLCLTQGETWRLSAQSEGYLFHNENIDLQNQELPYEYKDIELKPIEKEVRIVLNHIFFDTDKATLKSTSKLELEHVKQLLNANPSLKIELSGHTDSQGSNTHNQQLSEARAKAVYDWLVAEGISPERLAAKGYGEHQPVATNATAEGRAKNRRTELKVLSF</sequence>
<keyword evidence="7" id="KW-1185">Reference proteome</keyword>
<dbReference type="Pfam" id="PF07676">
    <property type="entry name" value="PD40"/>
    <property type="match status" value="4"/>
</dbReference>
<evidence type="ECO:0000256" key="3">
    <source>
        <dbReference type="ARBA" id="ARBA00023237"/>
    </source>
</evidence>
<dbReference type="Gene3D" id="3.30.1330.60">
    <property type="entry name" value="OmpA-like domain"/>
    <property type="match status" value="1"/>
</dbReference>
<keyword evidence="3" id="KW-0998">Cell outer membrane</keyword>
<dbReference type="PRINTS" id="PR01021">
    <property type="entry name" value="OMPADOMAIN"/>
</dbReference>
<protein>
    <submittedName>
        <fullName evidence="6">Outer membrane protein OmpA-like peptidoglycan-associated protein</fullName>
    </submittedName>
</protein>
<evidence type="ECO:0000313" key="7">
    <source>
        <dbReference type="Proteomes" id="UP000251835"/>
    </source>
</evidence>
<dbReference type="SUPFAM" id="SSF103088">
    <property type="entry name" value="OmpA-like"/>
    <property type="match status" value="1"/>
</dbReference>
<dbReference type="RefSeq" id="WP_116496952.1">
    <property type="nucleotide sequence ID" value="NZ_QENZ01000005.1"/>
</dbReference>
<gene>
    <name evidence="6" type="ORF">C7377_1750</name>
</gene>
<reference evidence="6 7" key="1">
    <citation type="submission" date="2018-05" db="EMBL/GenBank/DDBJ databases">
        <title>Genomic Encyclopedia of Type Strains, Phase IV (KMG-IV): sequencing the most valuable type-strain genomes for metagenomic binning, comparative biology and taxonomic classification.</title>
        <authorList>
            <person name="Goeker M."/>
        </authorList>
    </citation>
    <scope>NUCLEOTIDE SEQUENCE [LARGE SCALE GENOMIC DNA]</scope>
    <source>
        <strain evidence="6 7">DSM 28579</strain>
    </source>
</reference>
<evidence type="ECO:0000256" key="2">
    <source>
        <dbReference type="ARBA" id="ARBA00023136"/>
    </source>
</evidence>
<proteinExistence type="predicted"/>
<dbReference type="Pfam" id="PF00691">
    <property type="entry name" value="OmpA"/>
    <property type="match status" value="1"/>
</dbReference>
<evidence type="ECO:0000256" key="1">
    <source>
        <dbReference type="ARBA" id="ARBA00004442"/>
    </source>
</evidence>
<organism evidence="6 7">
    <name type="scientific">Balneicella halophila</name>
    <dbReference type="NCBI Taxonomy" id="1537566"/>
    <lineage>
        <taxon>Bacteria</taxon>
        <taxon>Pseudomonadati</taxon>
        <taxon>Bacteroidota</taxon>
        <taxon>Bacteroidia</taxon>
        <taxon>Bacteroidales</taxon>
        <taxon>Balneicellaceae</taxon>
        <taxon>Balneicella</taxon>
    </lineage>
</organism>
<dbReference type="OrthoDB" id="1110381at2"/>
<accession>A0A7L4UQT2</accession>
<dbReference type="InterPro" id="IPR011659">
    <property type="entry name" value="WD40"/>
</dbReference>
<dbReference type="InterPro" id="IPR011042">
    <property type="entry name" value="6-blade_b-propeller_TolB-like"/>
</dbReference>
<keyword evidence="2 4" id="KW-0472">Membrane</keyword>
<evidence type="ECO:0000313" key="6">
    <source>
        <dbReference type="EMBL" id="PVX50100.1"/>
    </source>
</evidence>
<dbReference type="InterPro" id="IPR036737">
    <property type="entry name" value="OmpA-like_sf"/>
</dbReference>
<dbReference type="GO" id="GO:0009279">
    <property type="term" value="C:cell outer membrane"/>
    <property type="evidence" value="ECO:0007669"/>
    <property type="project" value="UniProtKB-SubCell"/>
</dbReference>
<dbReference type="Proteomes" id="UP000251835">
    <property type="component" value="Unassembled WGS sequence"/>
</dbReference>
<feature type="domain" description="OmpA-like" evidence="5">
    <location>
        <begin position="382"/>
        <end position="498"/>
    </location>
</feature>
<dbReference type="PROSITE" id="PS51123">
    <property type="entry name" value="OMPA_2"/>
    <property type="match status" value="1"/>
</dbReference>
<name>A0A7L4UQT2_BALHA</name>
<evidence type="ECO:0000259" key="5">
    <source>
        <dbReference type="PROSITE" id="PS51123"/>
    </source>
</evidence>
<dbReference type="EMBL" id="QENZ01000005">
    <property type="protein sequence ID" value="PVX50100.1"/>
    <property type="molecule type" value="Genomic_DNA"/>
</dbReference>
<dbReference type="CDD" id="cd07185">
    <property type="entry name" value="OmpA_C-like"/>
    <property type="match status" value="1"/>
</dbReference>
<dbReference type="InterPro" id="IPR006664">
    <property type="entry name" value="OMP_bac"/>
</dbReference>
<evidence type="ECO:0000256" key="4">
    <source>
        <dbReference type="PROSITE-ProRule" id="PRU00473"/>
    </source>
</evidence>
<dbReference type="InterPro" id="IPR050330">
    <property type="entry name" value="Bact_OuterMem_StrucFunc"/>
</dbReference>
<comment type="caution">
    <text evidence="6">The sequence shown here is derived from an EMBL/GenBank/DDBJ whole genome shotgun (WGS) entry which is preliminary data.</text>
</comment>
<dbReference type="Gene3D" id="2.120.10.30">
    <property type="entry name" value="TolB, C-terminal domain"/>
    <property type="match status" value="1"/>
</dbReference>
<dbReference type="InterPro" id="IPR006665">
    <property type="entry name" value="OmpA-like"/>
</dbReference>
<dbReference type="AlphaFoldDB" id="A0A7L4UQT2"/>
<dbReference type="PANTHER" id="PTHR30329">
    <property type="entry name" value="STATOR ELEMENT OF FLAGELLAR MOTOR COMPLEX"/>
    <property type="match status" value="1"/>
</dbReference>